<keyword evidence="3" id="KW-0285">Flavoprotein</keyword>
<accession>A0A0B7FK90</accession>
<feature type="region of interest" description="Disordered" evidence="6">
    <location>
        <begin position="1"/>
        <end position="47"/>
    </location>
</feature>
<dbReference type="PANTHER" id="PTHR42973">
    <property type="entry name" value="BINDING OXIDOREDUCTASE, PUTATIVE (AFU_ORTHOLOGUE AFUA_1G17690)-RELATED"/>
    <property type="match status" value="1"/>
</dbReference>
<evidence type="ECO:0000313" key="8">
    <source>
        <dbReference type="EMBL" id="CEL56633.1"/>
    </source>
</evidence>
<dbReference type="Pfam" id="PF08031">
    <property type="entry name" value="BBE"/>
    <property type="match status" value="1"/>
</dbReference>
<evidence type="ECO:0000313" key="9">
    <source>
        <dbReference type="Proteomes" id="UP000059188"/>
    </source>
</evidence>
<keyword evidence="5" id="KW-0560">Oxidoreductase</keyword>
<evidence type="ECO:0000256" key="3">
    <source>
        <dbReference type="ARBA" id="ARBA00022630"/>
    </source>
</evidence>
<dbReference type="Gene3D" id="3.30.465.10">
    <property type="match status" value="1"/>
</dbReference>
<evidence type="ECO:0000256" key="4">
    <source>
        <dbReference type="ARBA" id="ARBA00022827"/>
    </source>
</evidence>
<dbReference type="SUPFAM" id="SSF56176">
    <property type="entry name" value="FAD-binding/transporter-associated domain-like"/>
    <property type="match status" value="1"/>
</dbReference>
<dbReference type="STRING" id="1108050.A0A0B7FK90"/>
<reference evidence="8 9" key="1">
    <citation type="submission" date="2014-11" db="EMBL/GenBank/DDBJ databases">
        <authorList>
            <person name="Wibberg Daniel"/>
        </authorList>
    </citation>
    <scope>NUCLEOTIDE SEQUENCE [LARGE SCALE GENOMIC DNA]</scope>
    <source>
        <strain evidence="8">Rhizoctonia solani AG1-IB 7/3/14</strain>
    </source>
</reference>
<dbReference type="OrthoDB" id="415825at2759"/>
<evidence type="ECO:0000256" key="6">
    <source>
        <dbReference type="SAM" id="MobiDB-lite"/>
    </source>
</evidence>
<name>A0A0B7FK90_THACB</name>
<comment type="cofactor">
    <cofactor evidence="1">
        <name>FAD</name>
        <dbReference type="ChEBI" id="CHEBI:57692"/>
    </cofactor>
</comment>
<keyword evidence="4" id="KW-0274">FAD</keyword>
<feature type="compositionally biased region" description="Polar residues" evidence="6">
    <location>
        <begin position="1"/>
        <end position="28"/>
    </location>
</feature>
<dbReference type="InterPro" id="IPR050416">
    <property type="entry name" value="FAD-linked_Oxidoreductase"/>
</dbReference>
<dbReference type="InterPro" id="IPR016167">
    <property type="entry name" value="FAD-bd_PCMH_sub1"/>
</dbReference>
<dbReference type="PROSITE" id="PS51387">
    <property type="entry name" value="FAD_PCMH"/>
    <property type="match status" value="1"/>
</dbReference>
<dbReference type="InterPro" id="IPR016166">
    <property type="entry name" value="FAD-bd_PCMH"/>
</dbReference>
<dbReference type="Pfam" id="PF01565">
    <property type="entry name" value="FAD_binding_4"/>
    <property type="match status" value="1"/>
</dbReference>
<gene>
    <name evidence="8" type="ORF">RSOLAG1IB_07959</name>
</gene>
<dbReference type="Gene3D" id="3.40.462.20">
    <property type="match status" value="1"/>
</dbReference>
<evidence type="ECO:0000259" key="7">
    <source>
        <dbReference type="PROSITE" id="PS51387"/>
    </source>
</evidence>
<proteinExistence type="inferred from homology"/>
<evidence type="ECO:0000256" key="2">
    <source>
        <dbReference type="ARBA" id="ARBA00005466"/>
    </source>
</evidence>
<evidence type="ECO:0000256" key="1">
    <source>
        <dbReference type="ARBA" id="ARBA00001974"/>
    </source>
</evidence>
<dbReference type="EMBL" id="LN679123">
    <property type="protein sequence ID" value="CEL56633.1"/>
    <property type="molecule type" value="Genomic_DNA"/>
</dbReference>
<keyword evidence="9" id="KW-1185">Reference proteome</keyword>
<dbReference type="AlphaFoldDB" id="A0A0B7FK90"/>
<dbReference type="Proteomes" id="UP000059188">
    <property type="component" value="Unassembled WGS sequence"/>
</dbReference>
<protein>
    <recommendedName>
        <fullName evidence="7">FAD-binding PCMH-type domain-containing protein</fullName>
    </recommendedName>
</protein>
<evidence type="ECO:0000256" key="5">
    <source>
        <dbReference type="ARBA" id="ARBA00023002"/>
    </source>
</evidence>
<dbReference type="InterPro" id="IPR006094">
    <property type="entry name" value="Oxid_FAD_bind_N"/>
</dbReference>
<comment type="similarity">
    <text evidence="2">Belongs to the oxygen-dependent FAD-linked oxidoreductase family.</text>
</comment>
<dbReference type="Gene3D" id="3.30.43.10">
    <property type="entry name" value="Uridine Diphospho-n-acetylenolpyruvylglucosamine Reductase, domain 2"/>
    <property type="match status" value="1"/>
</dbReference>
<dbReference type="PANTHER" id="PTHR42973:SF39">
    <property type="entry name" value="FAD-BINDING PCMH-TYPE DOMAIN-CONTAINING PROTEIN"/>
    <property type="match status" value="1"/>
</dbReference>
<sequence length="635" mass="68283">MSTVTIPSTRSSTHSKPASVRSKSSNVLSKAGSVRSRAETVHTRSVSIHSEHITHITLPPEPIAFPSEHFSPPSDRATSVHSEKVRPASEHAIALDHIAPSSDHKSARSERVSVHSEIPNARVVTDALLSEHIDIRSVTPSQSIGYKAASLAINNADRDHEPLDVIPGFFGKVITPTSQTYSDAISRWAYNAERPARLVVYPRFTTDILVAISHAYKNSLPVAVRGGGHSCAGTSSSTHGLVIDLSRYFAHVRVDPTNRIAFVGGGAVWKDVDEAAIQHGLAAVGGTVNHTGVGGLTLGGGYGWLTGQYGLACDNVVAATIIVPGAALAPGTIEPTSATVSAFSNPDLFFAIRGGGGNFGVVTEFAIKLHPQRRMVWSGTIVYEASVLEELFEALDLWWTEAGQGRKPGEAALVFFFRDPITGECCIGLRPFFNGSGAEGRQQFGSFLAIQHLVDQTKELPYELMNAQQNEQAQHGDNVYMTGTSRSSLPPSAARALFTAFAQLSVPPFNGSAVIVEYLPLHLVRAASSETSSFPGRTGGDNIVFLVHWPREDTTGDVDTARAHATRLKEVIWAREREIGGEIDSAGYANYQTETADHDAAAKHFGSLYPRLQAVKALYDPHGIFDKFYPIRPAV</sequence>
<dbReference type="InterPro" id="IPR036318">
    <property type="entry name" value="FAD-bd_PCMH-like_sf"/>
</dbReference>
<feature type="domain" description="FAD-binding PCMH-type" evidence="7">
    <location>
        <begin position="191"/>
        <end position="372"/>
    </location>
</feature>
<dbReference type="InterPro" id="IPR012951">
    <property type="entry name" value="BBE"/>
</dbReference>
<organism evidence="8 9">
    <name type="scientific">Thanatephorus cucumeris (strain AG1-IB / isolate 7/3/14)</name>
    <name type="common">Lettuce bottom rot fungus</name>
    <name type="synonym">Rhizoctonia solani</name>
    <dbReference type="NCBI Taxonomy" id="1108050"/>
    <lineage>
        <taxon>Eukaryota</taxon>
        <taxon>Fungi</taxon>
        <taxon>Dikarya</taxon>
        <taxon>Basidiomycota</taxon>
        <taxon>Agaricomycotina</taxon>
        <taxon>Agaricomycetes</taxon>
        <taxon>Cantharellales</taxon>
        <taxon>Ceratobasidiaceae</taxon>
        <taxon>Rhizoctonia</taxon>
        <taxon>Rhizoctonia solani AG-1</taxon>
    </lineage>
</organism>
<dbReference type="InterPro" id="IPR016169">
    <property type="entry name" value="FAD-bd_PCMH_sub2"/>
</dbReference>
<dbReference type="GO" id="GO:0071949">
    <property type="term" value="F:FAD binding"/>
    <property type="evidence" value="ECO:0007669"/>
    <property type="project" value="InterPro"/>
</dbReference>
<dbReference type="GO" id="GO:0016491">
    <property type="term" value="F:oxidoreductase activity"/>
    <property type="evidence" value="ECO:0007669"/>
    <property type="project" value="UniProtKB-KW"/>
</dbReference>